<keyword evidence="2" id="KW-1185">Reference proteome</keyword>
<dbReference type="AlphaFoldDB" id="A0A8G1EDJ9"/>
<dbReference type="RefSeq" id="WP_220664222.1">
    <property type="nucleotide sequence ID" value="NZ_CP069370.1"/>
</dbReference>
<proteinExistence type="predicted"/>
<evidence type="ECO:0000313" key="1">
    <source>
        <dbReference type="EMBL" id="QYZ71622.1"/>
    </source>
</evidence>
<dbReference type="InterPro" id="IPR021323">
    <property type="entry name" value="DUF2927"/>
</dbReference>
<dbReference type="EMBL" id="CP069370">
    <property type="protein sequence ID" value="QYZ71622.1"/>
    <property type="molecule type" value="Genomic_DNA"/>
</dbReference>
<gene>
    <name evidence="1" type="ORF">JO391_09070</name>
</gene>
<dbReference type="Pfam" id="PF11150">
    <property type="entry name" value="DUF2927"/>
    <property type="match status" value="1"/>
</dbReference>
<accession>A0A8G1EDJ9</accession>
<sequence>MSAALLLSACAGTTPDSVGVSRTLPEAAEFNFPLPPATRFSGGPVEPARRSNAQMARDFLDLEFQMESGRRVERLTRFEGPVTVAMAGDIPPSAAADLDLLIARLRNEAGIDISRVGSGPASITVEFRPKAQLQRFVPTAACYVVPNVTGLADYRAKRGSAAVDWTRMEVRTSATVFVPSDTSPQEVRDCLHEETAQALGPLNDLYRLPDSVYNDDNFHTVLTGFDMLMLKVHYAPELQSGMTETEVAAVLPGVIARANPAGGAVGAIPAGSATPRDWTQAIETAFGSRAALDQRQAAARQAVAIGQAQGWRDTRMAFAWFALGRLTTGTDPDLSADAFRSAKTIYASLPGCSVHAAHADMQIAAFDLSRGRFREALALADGAIPAVRTAQNAALLATLLQIRAEALDGLGRTAEAQAARAESLGWARYGFGSDVEVMARMADIAALAAAGRRG</sequence>
<dbReference type="KEGG" id="nsm:JO391_09070"/>
<dbReference type="Proteomes" id="UP000826300">
    <property type="component" value="Chromosome"/>
</dbReference>
<name>A0A8G1EDJ9_9RHOB</name>
<evidence type="ECO:0000313" key="2">
    <source>
        <dbReference type="Proteomes" id="UP000826300"/>
    </source>
</evidence>
<protein>
    <submittedName>
        <fullName evidence="1">DUF2927 domain-containing protein</fullName>
    </submittedName>
</protein>
<reference evidence="1" key="1">
    <citation type="submission" date="2021-02" db="EMBL/GenBank/DDBJ databases">
        <title>Rhodobacter shimadae sp. nov., an aerobic anoxygenic phototrophic bacterium isolated from a hot spring.</title>
        <authorList>
            <person name="Muramatsu S."/>
            <person name="Haruta S."/>
            <person name="Hirose S."/>
            <person name="Hanada S."/>
        </authorList>
    </citation>
    <scope>NUCLEOTIDE SEQUENCE</scope>
    <source>
        <strain evidence="1">N10</strain>
    </source>
</reference>
<organism evidence="1 2">
    <name type="scientific">Neotabrizicola shimadae</name>
    <dbReference type="NCBI Taxonomy" id="2807096"/>
    <lineage>
        <taxon>Bacteria</taxon>
        <taxon>Pseudomonadati</taxon>
        <taxon>Pseudomonadota</taxon>
        <taxon>Alphaproteobacteria</taxon>
        <taxon>Rhodobacterales</taxon>
        <taxon>Paracoccaceae</taxon>
        <taxon>Neotabrizicola</taxon>
    </lineage>
</organism>